<proteinExistence type="predicted"/>
<dbReference type="AlphaFoldDB" id="A0A0P7AHP6"/>
<organism evidence="2 3">
    <name type="scientific">Neonectria ditissima</name>
    <dbReference type="NCBI Taxonomy" id="78410"/>
    <lineage>
        <taxon>Eukaryota</taxon>
        <taxon>Fungi</taxon>
        <taxon>Dikarya</taxon>
        <taxon>Ascomycota</taxon>
        <taxon>Pezizomycotina</taxon>
        <taxon>Sordariomycetes</taxon>
        <taxon>Hypocreomycetidae</taxon>
        <taxon>Hypocreales</taxon>
        <taxon>Nectriaceae</taxon>
        <taxon>Neonectria</taxon>
    </lineage>
</organism>
<keyword evidence="3" id="KW-1185">Reference proteome</keyword>
<evidence type="ECO:0000313" key="2">
    <source>
        <dbReference type="EMBL" id="KPM36965.1"/>
    </source>
</evidence>
<sequence length="172" mass="19664">MLIILFFQIEQIFDPKNEVMEKMLSENGYFLKDGEMLDIFMTQGNSLLSILTLLLTSFSLGPDTSLVRRFADKLEALAAVDSSFREKYGQHFHRPTIHSPPILPTASTLLPQEEIETMVTLLEDKPNLDVPSTSTTDARHQAHPKKPIKQIPHLQILPIRKSTRKRKVRDLD</sequence>
<feature type="region of interest" description="Disordered" evidence="1">
    <location>
        <begin position="126"/>
        <end position="151"/>
    </location>
</feature>
<dbReference type="Proteomes" id="UP000050424">
    <property type="component" value="Unassembled WGS sequence"/>
</dbReference>
<dbReference type="EMBL" id="LKCW01000182">
    <property type="protein sequence ID" value="KPM36965.1"/>
    <property type="molecule type" value="Genomic_DNA"/>
</dbReference>
<reference evidence="2 3" key="1">
    <citation type="submission" date="2015-09" db="EMBL/GenBank/DDBJ databases">
        <title>Draft genome of a European isolate of the apple canker pathogen Neonectria ditissima.</title>
        <authorList>
            <person name="Gomez-Cortecero A."/>
            <person name="Harrison R.J."/>
            <person name="Armitage A.D."/>
        </authorList>
    </citation>
    <scope>NUCLEOTIDE SEQUENCE [LARGE SCALE GENOMIC DNA]</scope>
    <source>
        <strain evidence="2 3">R09/05</strain>
    </source>
</reference>
<comment type="caution">
    <text evidence="2">The sequence shown here is derived from an EMBL/GenBank/DDBJ whole genome shotgun (WGS) entry which is preliminary data.</text>
</comment>
<evidence type="ECO:0000313" key="3">
    <source>
        <dbReference type="Proteomes" id="UP000050424"/>
    </source>
</evidence>
<name>A0A0P7AHP6_9HYPO</name>
<protein>
    <submittedName>
        <fullName evidence="2">Uncharacterized protein</fullName>
    </submittedName>
</protein>
<gene>
    <name evidence="2" type="ORF">AK830_g9587</name>
</gene>
<accession>A0A0P7AHP6</accession>
<evidence type="ECO:0000256" key="1">
    <source>
        <dbReference type="SAM" id="MobiDB-lite"/>
    </source>
</evidence>